<gene>
    <name evidence="12" type="primary">TBLA0C06820</name>
    <name evidence="12" type="ORF">TBLA_0C06820</name>
</gene>
<dbReference type="InterPro" id="IPR030616">
    <property type="entry name" value="Aur-like"/>
</dbReference>
<dbReference type="InterPro" id="IPR011009">
    <property type="entry name" value="Kinase-like_dom_sf"/>
</dbReference>
<evidence type="ECO:0000256" key="7">
    <source>
        <dbReference type="PIRSR" id="PIRSR630616-2"/>
    </source>
</evidence>
<evidence type="ECO:0000256" key="4">
    <source>
        <dbReference type="ARBA" id="ARBA00022777"/>
    </source>
</evidence>
<evidence type="ECO:0000313" key="13">
    <source>
        <dbReference type="Proteomes" id="UP000002866"/>
    </source>
</evidence>
<feature type="binding site" evidence="7">
    <location>
        <position position="211"/>
    </location>
    <ligand>
        <name>ATP</name>
        <dbReference type="ChEBI" id="CHEBI:30616"/>
    </ligand>
</feature>
<keyword evidence="13" id="KW-1185">Reference proteome</keyword>
<evidence type="ECO:0000256" key="10">
    <source>
        <dbReference type="SAM" id="MobiDB-lite"/>
    </source>
</evidence>
<evidence type="ECO:0000256" key="5">
    <source>
        <dbReference type="ARBA" id="ARBA00022840"/>
    </source>
</evidence>
<dbReference type="InParanoid" id="I2H272"/>
<dbReference type="InterPro" id="IPR017441">
    <property type="entry name" value="Protein_kinase_ATP_BS"/>
</dbReference>
<keyword evidence="2" id="KW-0808">Transferase</keyword>
<dbReference type="eggNOG" id="KOG0032">
    <property type="taxonomic scope" value="Eukaryota"/>
</dbReference>
<evidence type="ECO:0000256" key="8">
    <source>
        <dbReference type="PIRSR" id="PIRSR630616-3"/>
    </source>
</evidence>
<evidence type="ECO:0000313" key="12">
    <source>
        <dbReference type="EMBL" id="CCH60474.1"/>
    </source>
</evidence>
<protein>
    <recommendedName>
        <fullName evidence="11">Protein kinase domain-containing protein</fullName>
    </recommendedName>
</protein>
<name>I2H272_HENB6</name>
<dbReference type="AlphaFoldDB" id="I2H272"/>
<feature type="active site" description="Proton acceptor" evidence="6">
    <location>
        <position position="173"/>
    </location>
</feature>
<dbReference type="PANTHER" id="PTHR24350">
    <property type="entry name" value="SERINE/THREONINE-PROTEIN KINASE IAL-RELATED"/>
    <property type="match status" value="1"/>
</dbReference>
<dbReference type="HOGENOM" id="CLU_465513_0_0_1"/>
<dbReference type="Gene3D" id="1.10.510.10">
    <property type="entry name" value="Transferase(Phosphotransferase) domain 1"/>
    <property type="match status" value="1"/>
</dbReference>
<keyword evidence="3 7" id="KW-0547">Nucleotide-binding</keyword>
<reference evidence="12 13" key="1">
    <citation type="journal article" date="2011" name="Proc. Natl. Acad. Sci. U.S.A.">
        <title>Evolutionary erosion of yeast sex chromosomes by mating-type switching accidents.</title>
        <authorList>
            <person name="Gordon J.L."/>
            <person name="Armisen D."/>
            <person name="Proux-Wera E."/>
            <person name="Oheigeartaigh S.S."/>
            <person name="Byrne K.P."/>
            <person name="Wolfe K.H."/>
        </authorList>
    </citation>
    <scope>NUCLEOTIDE SEQUENCE [LARGE SCALE GENOMIC DNA]</scope>
    <source>
        <strain evidence="13">ATCC 34711 / CBS 6284 / DSM 70876 / NBRC 10599 / NRRL Y-10934 / UCD 77-7</strain>
    </source>
</reference>
<dbReference type="GeneID" id="14495454"/>
<feature type="cross-link" description="Glycyl lysine isopeptide (Lys-Gly) (interchain with G-Cter in SUMO2)" evidence="8">
    <location>
        <position position="175"/>
    </location>
</feature>
<dbReference type="RefSeq" id="XP_004179993.1">
    <property type="nucleotide sequence ID" value="XM_004179945.1"/>
</dbReference>
<dbReference type="GO" id="GO:0005524">
    <property type="term" value="F:ATP binding"/>
    <property type="evidence" value="ECO:0007669"/>
    <property type="project" value="UniProtKB-UniRule"/>
</dbReference>
<dbReference type="GO" id="GO:0005737">
    <property type="term" value="C:cytoplasm"/>
    <property type="evidence" value="ECO:0007669"/>
    <property type="project" value="EnsemblFungi"/>
</dbReference>
<dbReference type="Pfam" id="PF00069">
    <property type="entry name" value="Pkinase"/>
    <property type="match status" value="1"/>
</dbReference>
<dbReference type="Gene3D" id="3.30.200.20">
    <property type="entry name" value="Phosphorylase Kinase, domain 1"/>
    <property type="match status" value="1"/>
</dbReference>
<dbReference type="PROSITE" id="PS00107">
    <property type="entry name" value="PROTEIN_KINASE_ATP"/>
    <property type="match status" value="1"/>
</dbReference>
<dbReference type="InterPro" id="IPR008271">
    <property type="entry name" value="Ser/Thr_kinase_AS"/>
</dbReference>
<feature type="compositionally biased region" description="Low complexity" evidence="10">
    <location>
        <begin position="381"/>
        <end position="394"/>
    </location>
</feature>
<keyword evidence="1" id="KW-0723">Serine/threonine-protein kinase</keyword>
<evidence type="ECO:0000256" key="6">
    <source>
        <dbReference type="PIRSR" id="PIRSR630616-1"/>
    </source>
</evidence>
<organism evidence="12 13">
    <name type="scientific">Henningerozyma blattae (strain ATCC 34711 / CBS 6284 / DSM 70876 / NBRC 10599 / NRRL Y-10934 / UCD 77-7)</name>
    <name type="common">Yeast</name>
    <name type="synonym">Tetrapisispora blattae</name>
    <dbReference type="NCBI Taxonomy" id="1071380"/>
    <lineage>
        <taxon>Eukaryota</taxon>
        <taxon>Fungi</taxon>
        <taxon>Dikarya</taxon>
        <taxon>Ascomycota</taxon>
        <taxon>Saccharomycotina</taxon>
        <taxon>Saccharomycetes</taxon>
        <taxon>Saccharomycetales</taxon>
        <taxon>Saccharomycetaceae</taxon>
        <taxon>Henningerozyma</taxon>
    </lineage>
</organism>
<keyword evidence="5 7" id="KW-0067">ATP-binding</keyword>
<dbReference type="KEGG" id="tbl:TBLA_0C06820"/>
<dbReference type="SUPFAM" id="SSF56112">
    <property type="entry name" value="Protein kinase-like (PK-like)"/>
    <property type="match status" value="1"/>
</dbReference>
<dbReference type="EMBL" id="HE806318">
    <property type="protein sequence ID" value="CCH60474.1"/>
    <property type="molecule type" value="Genomic_DNA"/>
</dbReference>
<feature type="compositionally biased region" description="Low complexity" evidence="10">
    <location>
        <begin position="401"/>
        <end position="417"/>
    </location>
</feature>
<dbReference type="PROSITE" id="PS50011">
    <property type="entry name" value="PROTEIN_KINASE_DOM"/>
    <property type="match status" value="1"/>
</dbReference>
<dbReference type="GO" id="GO:0005634">
    <property type="term" value="C:nucleus"/>
    <property type="evidence" value="ECO:0007669"/>
    <property type="project" value="EnsemblFungi"/>
</dbReference>
<dbReference type="InterPro" id="IPR000719">
    <property type="entry name" value="Prot_kinase_dom"/>
</dbReference>
<dbReference type="OMA" id="FEGHHHV"/>
<dbReference type="FunCoup" id="I2H272">
    <property type="interactions" value="309"/>
</dbReference>
<evidence type="ECO:0000259" key="11">
    <source>
        <dbReference type="PROSITE" id="PS50011"/>
    </source>
</evidence>
<dbReference type="GO" id="GO:1904547">
    <property type="term" value="P:regulation of cellular response to glucose starvation"/>
    <property type="evidence" value="ECO:0007669"/>
    <property type="project" value="EnsemblFungi"/>
</dbReference>
<dbReference type="SMART" id="SM00220">
    <property type="entry name" value="S_TKc"/>
    <property type="match status" value="1"/>
</dbReference>
<dbReference type="OrthoDB" id="40902at2759"/>
<dbReference type="STRING" id="1071380.I2H272"/>
<evidence type="ECO:0000256" key="3">
    <source>
        <dbReference type="ARBA" id="ARBA00022741"/>
    </source>
</evidence>
<evidence type="ECO:0000256" key="1">
    <source>
        <dbReference type="ARBA" id="ARBA00022527"/>
    </source>
</evidence>
<feature type="region of interest" description="Disordered" evidence="10">
    <location>
        <begin position="381"/>
        <end position="417"/>
    </location>
</feature>
<sequence>MATVLSNSPIFSNSSSNSTATSLDCKYIVKSSNDELGDGNFSIVKKCQNTLTGGYFAMKKVHKNLLKGKMQLIQREINLLQFLSQKIRQIENESSEDSINNLFDGHHHVLQLFDYFETKNSIILITQLCEKGDLYEKIVSNSCLDLNRQVVPYTACLISALGFLHDNDIVHRDIKAENVLFRRNMINSSTKNSETTVLDYDTSSHDLILADFGLATHIHQNDPNSKALKEYVGTMSYIAPEIVCCRNVSMMDSKQLKNLKPYDEKIDIWALAVLVYFMALGYTPFDCDNDEETLDCISKNDYYIDEDLKDDPKFKQFWDFLKICFQIDSKKRPSMKKLQSHPFVNKFFPNSLSQLNTISEYIESPIPSDLTPPTPFLKRSSSTYSLKSPSKTPSGFHLFDSSSKTSKSTYNYSSSPLTEISSSSSSLLNKPSMSPSILTEPAIVITTTMQTSRLQPNLRRTSSLTNVNNSKSKVLHSSNSTINKVKKNSTFILEPVPPKTSLMNGCLSTTPKVLSRKNSAASLVLSIENDSIVAQPINNSILSENRSHPKPIFTIDDYVDNENNL</sequence>
<feature type="binding site" evidence="7">
    <location>
        <begin position="177"/>
        <end position="178"/>
    </location>
    <ligand>
        <name>ATP</name>
        <dbReference type="ChEBI" id="CHEBI:30616"/>
    </ligand>
</feature>
<dbReference type="Proteomes" id="UP000002866">
    <property type="component" value="Chromosome 3"/>
</dbReference>
<keyword evidence="4" id="KW-0418">Kinase</keyword>
<dbReference type="GO" id="GO:0004674">
    <property type="term" value="F:protein serine/threonine kinase activity"/>
    <property type="evidence" value="ECO:0007669"/>
    <property type="project" value="UniProtKB-KW"/>
</dbReference>
<evidence type="ECO:0000256" key="2">
    <source>
        <dbReference type="ARBA" id="ARBA00022679"/>
    </source>
</evidence>
<feature type="binding site" evidence="9">
    <location>
        <position position="59"/>
    </location>
    <ligand>
        <name>ATP</name>
        <dbReference type="ChEBI" id="CHEBI:30616"/>
    </ligand>
</feature>
<proteinExistence type="predicted"/>
<dbReference type="PROSITE" id="PS00108">
    <property type="entry name" value="PROTEIN_KINASE_ST"/>
    <property type="match status" value="1"/>
</dbReference>
<evidence type="ECO:0000256" key="9">
    <source>
        <dbReference type="PROSITE-ProRule" id="PRU10141"/>
    </source>
</evidence>
<feature type="domain" description="Protein kinase" evidence="11">
    <location>
        <begin position="30"/>
        <end position="344"/>
    </location>
</feature>
<accession>I2H272</accession>